<dbReference type="EMBL" id="AGCM01000042">
    <property type="protein sequence ID" value="EHM55312.1"/>
    <property type="molecule type" value="Genomic_DNA"/>
</dbReference>
<dbReference type="STRING" id="797473.HMPREF9080_00820"/>
<evidence type="ECO:0000313" key="2">
    <source>
        <dbReference type="Proteomes" id="UP000004750"/>
    </source>
</evidence>
<evidence type="ECO:0000313" key="1">
    <source>
        <dbReference type="EMBL" id="EHM55312.1"/>
    </source>
</evidence>
<comment type="caution">
    <text evidence="1">The sequence shown here is derived from an EMBL/GenBank/DDBJ whole genome shotgun (WGS) entry which is preliminary data.</text>
</comment>
<sequence>MKKSKTIIDEFTLSRDGMPIGTVRWTRLVFFWPRLGFVEGRFEGDAQTVALVEAAAARAIADGIDNGALPPETGAPVTHPELYDNDLLAALLYAGYDILPDDHEIMIRIRGIPNPPPGMTY</sequence>
<reference evidence="1 2" key="1">
    <citation type="submission" date="2011-08" db="EMBL/GenBank/DDBJ databases">
        <authorList>
            <person name="Weinstock G."/>
            <person name="Sodergren E."/>
            <person name="Clifton S."/>
            <person name="Fulton L."/>
            <person name="Fulton B."/>
            <person name="Courtney L."/>
            <person name="Fronick C."/>
            <person name="Harrison M."/>
            <person name="Strong C."/>
            <person name="Farmer C."/>
            <person name="Delahaunty K."/>
            <person name="Markovic C."/>
            <person name="Hall O."/>
            <person name="Minx P."/>
            <person name="Tomlinson C."/>
            <person name="Mitreva M."/>
            <person name="Hou S."/>
            <person name="Chen J."/>
            <person name="Wollam A."/>
            <person name="Pepin K.H."/>
            <person name="Johnson M."/>
            <person name="Bhonagiri V."/>
            <person name="Zhang X."/>
            <person name="Suruliraj S."/>
            <person name="Warren W."/>
            <person name="Chinwalla A."/>
            <person name="Mardis E.R."/>
            <person name="Wilson R.K."/>
        </authorList>
    </citation>
    <scope>NUCLEOTIDE SEQUENCE [LARGE SCALE GENOMIC DNA]</scope>
    <source>
        <strain evidence="1 2">F0432</strain>
    </source>
</reference>
<dbReference type="HOGENOM" id="CLU_2033854_0_0_6"/>
<organism evidence="1 2">
    <name type="scientific">Cardiobacterium valvarum F0432</name>
    <dbReference type="NCBI Taxonomy" id="797473"/>
    <lineage>
        <taxon>Bacteria</taxon>
        <taxon>Pseudomonadati</taxon>
        <taxon>Pseudomonadota</taxon>
        <taxon>Gammaproteobacteria</taxon>
        <taxon>Cardiobacteriales</taxon>
        <taxon>Cardiobacteriaceae</taxon>
        <taxon>Cardiobacterium</taxon>
    </lineage>
</organism>
<dbReference type="Proteomes" id="UP000004750">
    <property type="component" value="Unassembled WGS sequence"/>
</dbReference>
<name>G9ZDI6_9GAMM</name>
<dbReference type="RefSeq" id="WP_006984839.1">
    <property type="nucleotide sequence ID" value="NZ_JH417904.1"/>
</dbReference>
<accession>G9ZDI6</accession>
<gene>
    <name evidence="1" type="ORF">HMPREF9080_00820</name>
</gene>
<proteinExistence type="predicted"/>
<dbReference type="AlphaFoldDB" id="G9ZDI6"/>
<protein>
    <submittedName>
        <fullName evidence="1">Uncharacterized protein</fullName>
    </submittedName>
</protein>